<comment type="caution">
    <text evidence="12">The sequence shown here is derived from an EMBL/GenBank/DDBJ whole genome shotgun (WGS) entry which is preliminary data.</text>
</comment>
<comment type="cofactor">
    <cofactor evidence="2">
        <name>Co(2+)</name>
        <dbReference type="ChEBI" id="CHEBI:48828"/>
    </cofactor>
</comment>
<dbReference type="Gene3D" id="3.40.50.1970">
    <property type="match status" value="1"/>
</dbReference>
<dbReference type="CDD" id="cd08195">
    <property type="entry name" value="DHQS"/>
    <property type="match status" value="1"/>
</dbReference>
<evidence type="ECO:0000256" key="6">
    <source>
        <dbReference type="ARBA" id="ARBA00023027"/>
    </source>
</evidence>
<proteinExistence type="predicted"/>
<dbReference type="GO" id="GO:0046872">
    <property type="term" value="F:metal ion binding"/>
    <property type="evidence" value="ECO:0007669"/>
    <property type="project" value="UniProtKB-KW"/>
</dbReference>
<comment type="cofactor">
    <cofactor evidence="1">
        <name>NAD(+)</name>
        <dbReference type="ChEBI" id="CHEBI:57540"/>
    </cofactor>
</comment>
<keyword evidence="7 12" id="KW-0456">Lyase</keyword>
<dbReference type="EMBL" id="JAAZON010000595">
    <property type="protein sequence ID" value="NMC64070.1"/>
    <property type="molecule type" value="Genomic_DNA"/>
</dbReference>
<evidence type="ECO:0000259" key="10">
    <source>
        <dbReference type="Pfam" id="PF01761"/>
    </source>
</evidence>
<dbReference type="PIRSF" id="PIRSF001455">
    <property type="entry name" value="DHQ_synth"/>
    <property type="match status" value="1"/>
</dbReference>
<dbReference type="NCBIfam" id="TIGR01357">
    <property type="entry name" value="aroB"/>
    <property type="match status" value="1"/>
</dbReference>
<evidence type="ECO:0000259" key="11">
    <source>
        <dbReference type="Pfam" id="PF24621"/>
    </source>
</evidence>
<evidence type="ECO:0000256" key="3">
    <source>
        <dbReference type="ARBA" id="ARBA00022723"/>
    </source>
</evidence>
<dbReference type="Gene3D" id="1.20.1090.10">
    <property type="entry name" value="Dehydroquinate synthase-like - alpha domain"/>
    <property type="match status" value="1"/>
</dbReference>
<dbReference type="GO" id="GO:0000166">
    <property type="term" value="F:nucleotide binding"/>
    <property type="evidence" value="ECO:0007669"/>
    <property type="project" value="UniProtKB-KW"/>
</dbReference>
<evidence type="ECO:0000313" key="13">
    <source>
        <dbReference type="Proteomes" id="UP000524246"/>
    </source>
</evidence>
<dbReference type="GO" id="GO:0005737">
    <property type="term" value="C:cytoplasm"/>
    <property type="evidence" value="ECO:0007669"/>
    <property type="project" value="InterPro"/>
</dbReference>
<evidence type="ECO:0000256" key="5">
    <source>
        <dbReference type="ARBA" id="ARBA00022833"/>
    </source>
</evidence>
<feature type="domain" description="3-dehydroquinate synthase N-terminal" evidence="10">
    <location>
        <begin position="56"/>
        <end position="167"/>
    </location>
</feature>
<evidence type="ECO:0000256" key="7">
    <source>
        <dbReference type="ARBA" id="ARBA00023239"/>
    </source>
</evidence>
<dbReference type="GO" id="GO:0009423">
    <property type="term" value="P:chorismate biosynthetic process"/>
    <property type="evidence" value="ECO:0007669"/>
    <property type="project" value="UniProtKB-UniRule"/>
</dbReference>
<sequence length="346" mass="37587">MRELTINGQSGQSRLLIGVPFAEIETQLDKAASVFIVDETVKALHPKCFEGKVVREIPGGEDSKSVDMLEELYGCFLQLELDRLAHIVAVGGGCVCDVTALAAATYMRGVQLSIVPTTLLAQVDAGVGGKNAVNFGGFKNIVGSFRQPSVVLCDPSFLKTLPRKELSNGFAEAIKHALILNREYFEFLATHAKEALAVDEATLERVVYESLVIKSSVVERDELENGERMKLNFGHTIGHAVEATTGLSHGEAVSIGMVAEAKFSLKRGLISDASYSALLSILGSYELPTRLYEGEAEEIKAALRKDKKRRGERISLCVLDGIGNSRLEEVETDEIEELVDALCLSR</sequence>
<keyword evidence="5" id="KW-0862">Zinc</keyword>
<keyword evidence="6" id="KW-0520">NAD</keyword>
<dbReference type="InterPro" id="IPR056179">
    <property type="entry name" value="DHQS_C"/>
</dbReference>
<dbReference type="Pfam" id="PF24621">
    <property type="entry name" value="DHQS_C"/>
    <property type="match status" value="1"/>
</dbReference>
<reference evidence="12 13" key="1">
    <citation type="journal article" date="2020" name="Biotechnol. Biofuels">
        <title>New insights from the biogas microbiome by comprehensive genome-resolved metagenomics of nearly 1600 species originating from multiple anaerobic digesters.</title>
        <authorList>
            <person name="Campanaro S."/>
            <person name="Treu L."/>
            <person name="Rodriguez-R L.M."/>
            <person name="Kovalovszki A."/>
            <person name="Ziels R.M."/>
            <person name="Maus I."/>
            <person name="Zhu X."/>
            <person name="Kougias P.G."/>
            <person name="Basile A."/>
            <person name="Luo G."/>
            <person name="Schluter A."/>
            <person name="Konstantinidis K.T."/>
            <person name="Angelidaki I."/>
        </authorList>
    </citation>
    <scope>NUCLEOTIDE SEQUENCE [LARGE SCALE GENOMIC DNA]</scope>
    <source>
        <strain evidence="12">AS27yjCOA_65</strain>
    </source>
</reference>
<dbReference type="SUPFAM" id="SSF56796">
    <property type="entry name" value="Dehydroquinate synthase-like"/>
    <property type="match status" value="1"/>
</dbReference>
<keyword evidence="8" id="KW-0170">Cobalt</keyword>
<keyword evidence="3" id="KW-0479">Metal-binding</keyword>
<dbReference type="InterPro" id="IPR016037">
    <property type="entry name" value="DHQ_synth_AroB"/>
</dbReference>
<dbReference type="InterPro" id="IPR030963">
    <property type="entry name" value="DHQ_synth_fam"/>
</dbReference>
<keyword evidence="4" id="KW-0547">Nucleotide-binding</keyword>
<evidence type="ECO:0000313" key="12">
    <source>
        <dbReference type="EMBL" id="NMC64070.1"/>
    </source>
</evidence>
<dbReference type="InterPro" id="IPR050071">
    <property type="entry name" value="Dehydroquinate_synthase"/>
</dbReference>
<gene>
    <name evidence="12" type="primary">aroB</name>
    <name evidence="12" type="ORF">GYA55_12980</name>
</gene>
<dbReference type="GO" id="GO:0003856">
    <property type="term" value="F:3-dehydroquinate synthase activity"/>
    <property type="evidence" value="ECO:0007669"/>
    <property type="project" value="UniProtKB-UniRule"/>
</dbReference>
<accession>A0A7X9FTJ8</accession>
<evidence type="ECO:0000256" key="9">
    <source>
        <dbReference type="NCBIfam" id="TIGR01357"/>
    </source>
</evidence>
<evidence type="ECO:0000256" key="1">
    <source>
        <dbReference type="ARBA" id="ARBA00001911"/>
    </source>
</evidence>
<dbReference type="EC" id="4.2.3.4" evidence="9"/>
<dbReference type="Pfam" id="PF01761">
    <property type="entry name" value="DHQ_synthase"/>
    <property type="match status" value="1"/>
</dbReference>
<organism evidence="12 13">
    <name type="scientific">SAR324 cluster bacterium</name>
    <dbReference type="NCBI Taxonomy" id="2024889"/>
    <lineage>
        <taxon>Bacteria</taxon>
        <taxon>Deltaproteobacteria</taxon>
        <taxon>SAR324 cluster</taxon>
    </lineage>
</organism>
<dbReference type="AlphaFoldDB" id="A0A7X9FTJ8"/>
<dbReference type="PANTHER" id="PTHR43622:SF1">
    <property type="entry name" value="3-DEHYDROQUINATE SYNTHASE"/>
    <property type="match status" value="1"/>
</dbReference>
<evidence type="ECO:0000256" key="2">
    <source>
        <dbReference type="ARBA" id="ARBA00001941"/>
    </source>
</evidence>
<protein>
    <recommendedName>
        <fullName evidence="9">3-dehydroquinate synthase</fullName>
        <ecNumber evidence="9">4.2.3.4</ecNumber>
    </recommendedName>
</protein>
<dbReference type="GO" id="GO:0009073">
    <property type="term" value="P:aromatic amino acid family biosynthetic process"/>
    <property type="evidence" value="ECO:0007669"/>
    <property type="project" value="InterPro"/>
</dbReference>
<evidence type="ECO:0000256" key="4">
    <source>
        <dbReference type="ARBA" id="ARBA00022741"/>
    </source>
</evidence>
<feature type="domain" description="3-dehydroquinate synthase C-terminal" evidence="11">
    <location>
        <begin position="169"/>
        <end position="308"/>
    </location>
</feature>
<dbReference type="Proteomes" id="UP000524246">
    <property type="component" value="Unassembled WGS sequence"/>
</dbReference>
<dbReference type="PANTHER" id="PTHR43622">
    <property type="entry name" value="3-DEHYDROQUINATE SYNTHASE"/>
    <property type="match status" value="1"/>
</dbReference>
<evidence type="ECO:0000256" key="8">
    <source>
        <dbReference type="ARBA" id="ARBA00023285"/>
    </source>
</evidence>
<name>A0A7X9FTJ8_9DELT</name>
<dbReference type="InterPro" id="IPR030960">
    <property type="entry name" value="DHQS/DOIS_N"/>
</dbReference>